<proteinExistence type="inferred from homology"/>
<accession>A0A819IF82</accession>
<dbReference type="PANTHER" id="PTHR12385">
    <property type="entry name" value="CHOLINE TRANSPORTER-LIKE (SLC FAMILY 44)"/>
    <property type="match status" value="1"/>
</dbReference>
<dbReference type="Proteomes" id="UP000663842">
    <property type="component" value="Unassembled WGS sequence"/>
</dbReference>
<dbReference type="PANTHER" id="PTHR12385:SF14">
    <property type="entry name" value="CHOLINE TRANSPORTER-LIKE 2"/>
    <property type="match status" value="1"/>
</dbReference>
<evidence type="ECO:0000256" key="6">
    <source>
        <dbReference type="ARBA" id="ARBA00023180"/>
    </source>
</evidence>
<keyword evidence="5" id="KW-0472">Membrane</keyword>
<evidence type="ECO:0000313" key="11">
    <source>
        <dbReference type="Proteomes" id="UP000663866"/>
    </source>
</evidence>
<evidence type="ECO:0000256" key="2">
    <source>
        <dbReference type="ARBA" id="ARBA00007168"/>
    </source>
</evidence>
<evidence type="ECO:0000256" key="7">
    <source>
        <dbReference type="RuleBase" id="RU368066"/>
    </source>
</evidence>
<dbReference type="GO" id="GO:0022857">
    <property type="term" value="F:transmembrane transporter activity"/>
    <property type="evidence" value="ECO:0007669"/>
    <property type="project" value="UniProtKB-UniRule"/>
</dbReference>
<name>A0A819IF82_9BILA</name>
<organism evidence="8 10">
    <name type="scientific">Rotaria magnacalcarata</name>
    <dbReference type="NCBI Taxonomy" id="392030"/>
    <lineage>
        <taxon>Eukaryota</taxon>
        <taxon>Metazoa</taxon>
        <taxon>Spiralia</taxon>
        <taxon>Gnathifera</taxon>
        <taxon>Rotifera</taxon>
        <taxon>Eurotatoria</taxon>
        <taxon>Bdelloidea</taxon>
        <taxon>Philodinida</taxon>
        <taxon>Philodinidae</taxon>
        <taxon>Rotaria</taxon>
    </lineage>
</organism>
<comment type="function">
    <text evidence="7">Choline transporter.</text>
</comment>
<comment type="subcellular location">
    <subcellularLocation>
        <location evidence="7">Cell membrane</location>
        <topology evidence="7">Multi-pass membrane protein</topology>
    </subcellularLocation>
    <subcellularLocation>
        <location evidence="1">Membrane</location>
        <topology evidence="1">Multi-pass membrane protein</topology>
    </subcellularLocation>
</comment>
<dbReference type="AlphaFoldDB" id="A0A819IF82"/>
<dbReference type="Proteomes" id="UP000663866">
    <property type="component" value="Unassembled WGS sequence"/>
</dbReference>
<sequence>MKKCCHGYFNRCLCLQGLSITVRHGTIAFGGSIIAIIDVLRTLIDLIKDQMEKLNLDSYGKCCQNPVRCYFEFFSRYTYIATAISGRWFCSSAFTSTEVLLSNCLRVFVLDRKYLIIHSQLESHARSNRLKEILIKSNDFQKNKIHIINDQSMSIESESKF</sequence>
<evidence type="ECO:0000256" key="4">
    <source>
        <dbReference type="ARBA" id="ARBA00022989"/>
    </source>
</evidence>
<keyword evidence="11" id="KW-1185">Reference proteome</keyword>
<comment type="similarity">
    <text evidence="2 7">Belongs to the CTL (choline transporter-like) family.</text>
</comment>
<protein>
    <recommendedName>
        <fullName evidence="7">Choline transporter-like protein</fullName>
    </recommendedName>
</protein>
<dbReference type="EMBL" id="CAJOBG010002611">
    <property type="protein sequence ID" value="CAF4017573.1"/>
    <property type="molecule type" value="Genomic_DNA"/>
</dbReference>
<gene>
    <name evidence="9" type="ORF">OVN521_LOCUS15999</name>
    <name evidence="8" type="ORF">UXM345_LOCUS11426</name>
</gene>
<keyword evidence="6" id="KW-0325">Glycoprotein</keyword>
<evidence type="ECO:0000256" key="1">
    <source>
        <dbReference type="ARBA" id="ARBA00004141"/>
    </source>
</evidence>
<evidence type="ECO:0000256" key="3">
    <source>
        <dbReference type="ARBA" id="ARBA00022692"/>
    </source>
</evidence>
<evidence type="ECO:0000313" key="10">
    <source>
        <dbReference type="Proteomes" id="UP000663842"/>
    </source>
</evidence>
<dbReference type="GO" id="GO:0005886">
    <property type="term" value="C:plasma membrane"/>
    <property type="evidence" value="ECO:0007669"/>
    <property type="project" value="UniProtKB-SubCell"/>
</dbReference>
<keyword evidence="3" id="KW-0812">Transmembrane</keyword>
<keyword evidence="4" id="KW-1133">Transmembrane helix</keyword>
<evidence type="ECO:0000256" key="5">
    <source>
        <dbReference type="ARBA" id="ARBA00023136"/>
    </source>
</evidence>
<evidence type="ECO:0000313" key="8">
    <source>
        <dbReference type="EMBL" id="CAF3917419.1"/>
    </source>
</evidence>
<reference evidence="8" key="1">
    <citation type="submission" date="2021-02" db="EMBL/GenBank/DDBJ databases">
        <authorList>
            <person name="Nowell W R."/>
        </authorList>
    </citation>
    <scope>NUCLEOTIDE SEQUENCE</scope>
</reference>
<dbReference type="EMBL" id="CAJOBF010001138">
    <property type="protein sequence ID" value="CAF3917419.1"/>
    <property type="molecule type" value="Genomic_DNA"/>
</dbReference>
<dbReference type="Pfam" id="PF04515">
    <property type="entry name" value="Choline_transpo"/>
    <property type="match status" value="1"/>
</dbReference>
<comment type="caution">
    <text evidence="8">The sequence shown here is derived from an EMBL/GenBank/DDBJ whole genome shotgun (WGS) entry which is preliminary data.</text>
</comment>
<dbReference type="InterPro" id="IPR007603">
    <property type="entry name" value="Choline_transptr-like"/>
</dbReference>
<evidence type="ECO:0000313" key="9">
    <source>
        <dbReference type="EMBL" id="CAF4017573.1"/>
    </source>
</evidence>